<sequence>MRTSSIGGLRCTSDYHTSISESILSPVAQLILVDGSLIFINNFEQDFTLPIVRCVINASLNLQVAFLYEYSLFMPHLKSDHSTLLFHRALIQHHCHFANCITYECE</sequence>
<evidence type="ECO:0000313" key="1">
    <source>
        <dbReference type="EMBL" id="GFR05082.1"/>
    </source>
</evidence>
<gene>
    <name evidence="1" type="ORF">TNCT_672791</name>
</gene>
<comment type="caution">
    <text evidence="1">The sequence shown here is derived from an EMBL/GenBank/DDBJ whole genome shotgun (WGS) entry which is preliminary data.</text>
</comment>
<dbReference type="Proteomes" id="UP000887116">
    <property type="component" value="Unassembled WGS sequence"/>
</dbReference>
<accession>A0A8X6LE24</accession>
<evidence type="ECO:0000313" key="2">
    <source>
        <dbReference type="Proteomes" id="UP000887116"/>
    </source>
</evidence>
<reference evidence="1" key="1">
    <citation type="submission" date="2020-07" db="EMBL/GenBank/DDBJ databases">
        <title>Multicomponent nature underlies the extraordinary mechanical properties of spider dragline silk.</title>
        <authorList>
            <person name="Kono N."/>
            <person name="Nakamura H."/>
            <person name="Mori M."/>
            <person name="Yoshida Y."/>
            <person name="Ohtoshi R."/>
            <person name="Malay A.D."/>
            <person name="Moran D.A.P."/>
            <person name="Tomita M."/>
            <person name="Numata K."/>
            <person name="Arakawa K."/>
        </authorList>
    </citation>
    <scope>NUCLEOTIDE SEQUENCE</scope>
</reference>
<keyword evidence="2" id="KW-1185">Reference proteome</keyword>
<dbReference type="AlphaFoldDB" id="A0A8X6LE24"/>
<proteinExistence type="predicted"/>
<dbReference type="EMBL" id="BMAO01025812">
    <property type="protein sequence ID" value="GFR05082.1"/>
    <property type="molecule type" value="Genomic_DNA"/>
</dbReference>
<organism evidence="1 2">
    <name type="scientific">Trichonephila clavata</name>
    <name type="common">Joro spider</name>
    <name type="synonym">Nephila clavata</name>
    <dbReference type="NCBI Taxonomy" id="2740835"/>
    <lineage>
        <taxon>Eukaryota</taxon>
        <taxon>Metazoa</taxon>
        <taxon>Ecdysozoa</taxon>
        <taxon>Arthropoda</taxon>
        <taxon>Chelicerata</taxon>
        <taxon>Arachnida</taxon>
        <taxon>Araneae</taxon>
        <taxon>Araneomorphae</taxon>
        <taxon>Entelegynae</taxon>
        <taxon>Araneoidea</taxon>
        <taxon>Nephilidae</taxon>
        <taxon>Trichonephila</taxon>
    </lineage>
</organism>
<name>A0A8X6LE24_TRICU</name>
<protein>
    <submittedName>
        <fullName evidence="1">Uncharacterized protein</fullName>
    </submittedName>
</protein>